<proteinExistence type="predicted"/>
<dbReference type="PANTHER" id="PTHR30055">
    <property type="entry name" value="HTH-TYPE TRANSCRIPTIONAL REGULATOR RUTR"/>
    <property type="match status" value="1"/>
</dbReference>
<dbReference type="PANTHER" id="PTHR30055:SF160">
    <property type="entry name" value="TRANSCRIPTIONAL REGULATORY PROTEIN (PROBABLY ASNC-FAMILY)-RELATED"/>
    <property type="match status" value="1"/>
</dbReference>
<dbReference type="InterPro" id="IPR050109">
    <property type="entry name" value="HTH-type_TetR-like_transc_reg"/>
</dbReference>
<dbReference type="InterPro" id="IPR001647">
    <property type="entry name" value="HTH_TetR"/>
</dbReference>
<feature type="DNA-binding region" description="H-T-H motif" evidence="2">
    <location>
        <begin position="39"/>
        <end position="58"/>
    </location>
</feature>
<dbReference type="SUPFAM" id="SSF48498">
    <property type="entry name" value="Tetracyclin repressor-like, C-terminal domain"/>
    <property type="match status" value="1"/>
</dbReference>
<protein>
    <submittedName>
        <fullName evidence="5">AcrR family transcriptional regulator</fullName>
    </submittedName>
</protein>
<dbReference type="Gene3D" id="1.10.357.10">
    <property type="entry name" value="Tetracycline Repressor, domain 2"/>
    <property type="match status" value="1"/>
</dbReference>
<evidence type="ECO:0000259" key="4">
    <source>
        <dbReference type="PROSITE" id="PS50977"/>
    </source>
</evidence>
<name>A0AAE3YBZ6_9MICC</name>
<gene>
    <name evidence="5" type="ORF">J2S35_000063</name>
</gene>
<evidence type="ECO:0000256" key="3">
    <source>
        <dbReference type="SAM" id="MobiDB-lite"/>
    </source>
</evidence>
<dbReference type="RefSeq" id="WP_309852938.1">
    <property type="nucleotide sequence ID" value="NZ_BAAAIU010000004.1"/>
</dbReference>
<dbReference type="InterPro" id="IPR009057">
    <property type="entry name" value="Homeodomain-like_sf"/>
</dbReference>
<evidence type="ECO:0000256" key="2">
    <source>
        <dbReference type="PROSITE-ProRule" id="PRU00335"/>
    </source>
</evidence>
<keyword evidence="1 2" id="KW-0238">DNA-binding</keyword>
<dbReference type="EMBL" id="JAVDUI010000001">
    <property type="protein sequence ID" value="MDR6891123.1"/>
    <property type="molecule type" value="Genomic_DNA"/>
</dbReference>
<evidence type="ECO:0000256" key="1">
    <source>
        <dbReference type="ARBA" id="ARBA00023125"/>
    </source>
</evidence>
<keyword evidence="6" id="KW-1185">Reference proteome</keyword>
<dbReference type="InterPro" id="IPR036271">
    <property type="entry name" value="Tet_transcr_reg_TetR-rel_C_sf"/>
</dbReference>
<feature type="region of interest" description="Disordered" evidence="3">
    <location>
        <begin position="203"/>
        <end position="235"/>
    </location>
</feature>
<dbReference type="AlphaFoldDB" id="A0AAE3YBZ6"/>
<accession>A0AAE3YBZ6</accession>
<dbReference type="Pfam" id="PF00440">
    <property type="entry name" value="TetR_N"/>
    <property type="match status" value="1"/>
</dbReference>
<reference evidence="5" key="1">
    <citation type="submission" date="2023-07" db="EMBL/GenBank/DDBJ databases">
        <title>Sequencing the genomes of 1000 actinobacteria strains.</title>
        <authorList>
            <person name="Klenk H.-P."/>
        </authorList>
    </citation>
    <scope>NUCLEOTIDE SEQUENCE</scope>
    <source>
        <strain evidence="5">DSM 13988</strain>
    </source>
</reference>
<comment type="caution">
    <text evidence="5">The sequence shown here is derived from an EMBL/GenBank/DDBJ whole genome shotgun (WGS) entry which is preliminary data.</text>
</comment>
<dbReference type="GO" id="GO:0000976">
    <property type="term" value="F:transcription cis-regulatory region binding"/>
    <property type="evidence" value="ECO:0007669"/>
    <property type="project" value="TreeGrafter"/>
</dbReference>
<dbReference type="Proteomes" id="UP001247307">
    <property type="component" value="Unassembled WGS sequence"/>
</dbReference>
<dbReference type="GO" id="GO:0003700">
    <property type="term" value="F:DNA-binding transcription factor activity"/>
    <property type="evidence" value="ECO:0007669"/>
    <property type="project" value="TreeGrafter"/>
</dbReference>
<dbReference type="PROSITE" id="PS50977">
    <property type="entry name" value="HTH_TETR_2"/>
    <property type="match status" value="1"/>
</dbReference>
<evidence type="ECO:0000313" key="6">
    <source>
        <dbReference type="Proteomes" id="UP001247307"/>
    </source>
</evidence>
<evidence type="ECO:0000313" key="5">
    <source>
        <dbReference type="EMBL" id="MDR6891123.1"/>
    </source>
</evidence>
<feature type="compositionally biased region" description="Low complexity" evidence="3">
    <location>
        <begin position="210"/>
        <end position="222"/>
    </location>
</feature>
<dbReference type="SUPFAM" id="SSF46689">
    <property type="entry name" value="Homeodomain-like"/>
    <property type="match status" value="1"/>
</dbReference>
<sequence length="235" mass="25462">MTPSDDGRARRWDAHRAERRRALVKLAVGAIDALGPGASMEDIAEAAGTSKSVFYRYFDDKAGLQEAVADRVLTRVKREVVSAVGSEPHAVAGLREMVSAYLHLIERSRNVYEFVTQDDSSEELRGFFKTITELIESNVAAVLSGSAAGARREATLAYWPHAGVGLIRSVSEAWLYSPAEHRPPLEEIRDLITHWLAFGLAPQSTGSDEPPGAVVVPDAAPHSPTPPPTTHTESP</sequence>
<feature type="domain" description="HTH tetR-type" evidence="4">
    <location>
        <begin position="17"/>
        <end position="76"/>
    </location>
</feature>
<organism evidence="5 6">
    <name type="scientific">Falsarthrobacter nasiphocae</name>
    <dbReference type="NCBI Taxonomy" id="189863"/>
    <lineage>
        <taxon>Bacteria</taxon>
        <taxon>Bacillati</taxon>
        <taxon>Actinomycetota</taxon>
        <taxon>Actinomycetes</taxon>
        <taxon>Micrococcales</taxon>
        <taxon>Micrococcaceae</taxon>
        <taxon>Falsarthrobacter</taxon>
    </lineage>
</organism>